<sequence length="53" mass="5957">MSCIAFDWLHIALLLIVAAETWALITAIRVGWAVEKQVGWQYIADEAKRRAAS</sequence>
<reference evidence="2" key="1">
    <citation type="submission" date="2018-10" db="EMBL/GenBank/DDBJ databases">
        <authorList>
            <person name="Peiro R."/>
            <person name="Begona"/>
            <person name="Cbmso G."/>
            <person name="Lopez M."/>
            <person name="Gonzalez S."/>
            <person name="Sacristan E."/>
            <person name="Castillo E."/>
        </authorList>
    </citation>
    <scope>NUCLEOTIDE SEQUENCE [LARGE SCALE GENOMIC DNA]</scope>
</reference>
<evidence type="ECO:0000313" key="1">
    <source>
        <dbReference type="EMBL" id="VCU10802.1"/>
    </source>
</evidence>
<accession>A0A3S5CYM8</accession>
<proteinExistence type="predicted"/>
<gene>
    <name evidence="1" type="ORF">RHODGE_RHODGE_04006</name>
</gene>
<comment type="caution">
    <text evidence="1">The sequence shown here is derived from an EMBL/GenBank/DDBJ whole genome shotgun (WGS) entry which is preliminary data.</text>
</comment>
<protein>
    <submittedName>
        <fullName evidence="1">Uncharacterized protein</fullName>
    </submittedName>
</protein>
<dbReference type="AlphaFoldDB" id="A0A3S5CYM8"/>
<dbReference type="RefSeq" id="WP_165364122.1">
    <property type="nucleotide sequence ID" value="NZ_UWOC01000180.1"/>
</dbReference>
<dbReference type="EMBL" id="UWOC01000180">
    <property type="protein sequence ID" value="VCU10802.1"/>
    <property type="molecule type" value="Genomic_DNA"/>
</dbReference>
<keyword evidence="2" id="KW-1185">Reference proteome</keyword>
<organism evidence="1 2">
    <name type="scientific">Rhodoplanes serenus</name>
    <dbReference type="NCBI Taxonomy" id="200615"/>
    <lineage>
        <taxon>Bacteria</taxon>
        <taxon>Pseudomonadati</taxon>
        <taxon>Pseudomonadota</taxon>
        <taxon>Alphaproteobacteria</taxon>
        <taxon>Hyphomicrobiales</taxon>
        <taxon>Nitrobacteraceae</taxon>
        <taxon>Rhodoplanes</taxon>
    </lineage>
</organism>
<evidence type="ECO:0000313" key="2">
    <source>
        <dbReference type="Proteomes" id="UP000289200"/>
    </source>
</evidence>
<dbReference type="Proteomes" id="UP000289200">
    <property type="component" value="Unassembled WGS sequence"/>
</dbReference>
<name>A0A3S5CYM8_9BRAD</name>